<organism evidence="1 2">
    <name type="scientific">candidate division WWE3 bacterium RIFOXYA2_FULL_46_9</name>
    <dbReference type="NCBI Taxonomy" id="1802636"/>
    <lineage>
        <taxon>Bacteria</taxon>
        <taxon>Katanobacteria</taxon>
    </lineage>
</organism>
<dbReference type="EMBL" id="MEVT01000006">
    <property type="protein sequence ID" value="OGC63418.1"/>
    <property type="molecule type" value="Genomic_DNA"/>
</dbReference>
<comment type="caution">
    <text evidence="1">The sequence shown here is derived from an EMBL/GenBank/DDBJ whole genome shotgun (WGS) entry which is preliminary data.</text>
</comment>
<dbReference type="Pfam" id="PF03928">
    <property type="entry name" value="HbpS-like"/>
    <property type="match status" value="1"/>
</dbReference>
<dbReference type="InterPro" id="IPR052517">
    <property type="entry name" value="GlcG_carb_metab_protein"/>
</dbReference>
<dbReference type="Proteomes" id="UP000176614">
    <property type="component" value="Unassembled WGS sequence"/>
</dbReference>
<dbReference type="PANTHER" id="PTHR34309:SF1">
    <property type="entry name" value="PROTEIN GLCG"/>
    <property type="match status" value="1"/>
</dbReference>
<name>A0A1F4W2A4_UNCKA</name>
<sequence>MITLEKALKAIEAAEKKADEFSIKITTVVVDASGVLVAAHRMDGAFVVSPDFAMAKAYTSGTLGIPTAGSAEYSTPGKPYYGVNSLAGGKFTTMAGGVPILDGKTVIGGIGVGGSYDTAQDNLCAEAGAKAA</sequence>
<dbReference type="SUPFAM" id="SSF143744">
    <property type="entry name" value="GlcG-like"/>
    <property type="match status" value="1"/>
</dbReference>
<dbReference type="Gene3D" id="3.30.450.150">
    <property type="entry name" value="Haem-degrading domain"/>
    <property type="match status" value="1"/>
</dbReference>
<accession>A0A1F4W2A4</accession>
<gene>
    <name evidence="1" type="ORF">A2264_01675</name>
</gene>
<evidence type="ECO:0000313" key="2">
    <source>
        <dbReference type="Proteomes" id="UP000176614"/>
    </source>
</evidence>
<dbReference type="AlphaFoldDB" id="A0A1F4W2A4"/>
<protein>
    <submittedName>
        <fullName evidence="1">Uncharacterized protein</fullName>
    </submittedName>
</protein>
<evidence type="ECO:0000313" key="1">
    <source>
        <dbReference type="EMBL" id="OGC63418.1"/>
    </source>
</evidence>
<proteinExistence type="predicted"/>
<dbReference type="PANTHER" id="PTHR34309">
    <property type="entry name" value="SLR1406 PROTEIN"/>
    <property type="match status" value="1"/>
</dbReference>
<dbReference type="InterPro" id="IPR005624">
    <property type="entry name" value="PduO/GlcC-like"/>
</dbReference>
<reference evidence="1 2" key="1">
    <citation type="journal article" date="2016" name="Nat. Commun.">
        <title>Thousands of microbial genomes shed light on interconnected biogeochemical processes in an aquifer system.</title>
        <authorList>
            <person name="Anantharaman K."/>
            <person name="Brown C.T."/>
            <person name="Hug L.A."/>
            <person name="Sharon I."/>
            <person name="Castelle C.J."/>
            <person name="Probst A.J."/>
            <person name="Thomas B.C."/>
            <person name="Singh A."/>
            <person name="Wilkins M.J."/>
            <person name="Karaoz U."/>
            <person name="Brodie E.L."/>
            <person name="Williams K.H."/>
            <person name="Hubbard S.S."/>
            <person name="Banfield J.F."/>
        </authorList>
    </citation>
    <scope>NUCLEOTIDE SEQUENCE [LARGE SCALE GENOMIC DNA]</scope>
</reference>
<dbReference type="InterPro" id="IPR038084">
    <property type="entry name" value="PduO/GlcC-like_sf"/>
</dbReference>